<evidence type="ECO:0000256" key="2">
    <source>
        <dbReference type="PIRSR" id="PIRSR006386-1"/>
    </source>
</evidence>
<evidence type="ECO:0000259" key="3">
    <source>
        <dbReference type="Pfam" id="PF01323"/>
    </source>
</evidence>
<keyword evidence="1 4" id="KW-0413">Isomerase</keyword>
<dbReference type="InterPro" id="IPR001853">
    <property type="entry name" value="DSBA-like_thioredoxin_dom"/>
</dbReference>
<feature type="domain" description="DSBA-like thioredoxin" evidence="3">
    <location>
        <begin position="5"/>
        <end position="192"/>
    </location>
</feature>
<gene>
    <name evidence="4" type="ORF">HPDFL43_19752</name>
</gene>
<comment type="caution">
    <text evidence="4">The sequence shown here is derived from an EMBL/GenBank/DDBJ whole genome shotgun (WGS) entry which is preliminary data.</text>
</comment>
<dbReference type="GO" id="GO:0004602">
    <property type="term" value="F:glutathione peroxidase activity"/>
    <property type="evidence" value="ECO:0007669"/>
    <property type="project" value="TreeGrafter"/>
</dbReference>
<dbReference type="CDD" id="cd03022">
    <property type="entry name" value="DsbA_HCCA_Iso"/>
    <property type="match status" value="1"/>
</dbReference>
<dbReference type="SUPFAM" id="SSF52833">
    <property type="entry name" value="Thioredoxin-like"/>
    <property type="match status" value="1"/>
</dbReference>
<dbReference type="GO" id="GO:0004364">
    <property type="term" value="F:glutathione transferase activity"/>
    <property type="evidence" value="ECO:0007669"/>
    <property type="project" value="TreeGrafter"/>
</dbReference>
<accession>A9CW41</accession>
<dbReference type="InterPro" id="IPR044087">
    <property type="entry name" value="NahD-like"/>
</dbReference>
<dbReference type="EC" id="5.99.1.4" evidence="1"/>
<dbReference type="InterPro" id="IPR036249">
    <property type="entry name" value="Thioredoxin-like_sf"/>
</dbReference>
<reference evidence="4 5" key="2">
    <citation type="submission" date="2012-06" db="EMBL/GenBank/DDBJ databases">
        <authorList>
            <person name="Fiebig A."/>
        </authorList>
    </citation>
    <scope>NUCLEOTIDE SEQUENCE [LARGE SCALE GENOMIC DNA]</scope>
    <source>
        <strain evidence="4 5">DFL-43</strain>
    </source>
</reference>
<dbReference type="GO" id="GO:0006749">
    <property type="term" value="P:glutathione metabolic process"/>
    <property type="evidence" value="ECO:0007669"/>
    <property type="project" value="TreeGrafter"/>
</dbReference>
<comment type="catalytic activity">
    <reaction evidence="1">
        <text>2-hydroxychromene-2-carboxylate = (3E)-4-(2-hydroxyphenyl)-2-oxobut-3-enoate</text>
        <dbReference type="Rhea" id="RHEA:27401"/>
        <dbReference type="ChEBI" id="CHEBI:59350"/>
        <dbReference type="ChEBI" id="CHEBI:59353"/>
        <dbReference type="EC" id="5.99.1.4"/>
    </reaction>
</comment>
<proteinExistence type="inferred from homology"/>
<evidence type="ECO:0000313" key="5">
    <source>
        <dbReference type="Proteomes" id="UP000004291"/>
    </source>
</evidence>
<evidence type="ECO:0000256" key="1">
    <source>
        <dbReference type="PIRNR" id="PIRNR006386"/>
    </source>
</evidence>
<dbReference type="PIRSF" id="PIRSF006386">
    <property type="entry name" value="HCCAis_GSTk"/>
    <property type="match status" value="1"/>
</dbReference>
<dbReference type="Proteomes" id="UP000004291">
    <property type="component" value="Chromosome"/>
</dbReference>
<dbReference type="PANTHER" id="PTHR42943:SF2">
    <property type="entry name" value="GLUTATHIONE S-TRANSFERASE KAPPA 1"/>
    <property type="match status" value="1"/>
</dbReference>
<dbReference type="InterPro" id="IPR014440">
    <property type="entry name" value="HCCAis_GSTk"/>
</dbReference>
<dbReference type="HOGENOM" id="CLU_069253_1_2_5"/>
<name>A9CW41_HOEPD</name>
<keyword evidence="5" id="KW-1185">Reference proteome</keyword>
<organism evidence="4 5">
    <name type="scientific">Hoeflea phototrophica (strain DSM 17068 / NCIMB 14078 / DFL-43)</name>
    <dbReference type="NCBI Taxonomy" id="411684"/>
    <lineage>
        <taxon>Bacteria</taxon>
        <taxon>Pseudomonadati</taxon>
        <taxon>Pseudomonadota</taxon>
        <taxon>Alphaproteobacteria</taxon>
        <taxon>Hyphomicrobiales</taxon>
        <taxon>Rhizobiaceae</taxon>
        <taxon>Hoeflea</taxon>
    </lineage>
</organism>
<dbReference type="GO" id="GO:1901170">
    <property type="term" value="P:naphthalene catabolic process"/>
    <property type="evidence" value="ECO:0007669"/>
    <property type="project" value="InterPro"/>
</dbReference>
<dbReference type="RefSeq" id="WP_007199694.1">
    <property type="nucleotide sequence ID" value="NZ_CM002917.1"/>
</dbReference>
<evidence type="ECO:0000313" key="4">
    <source>
        <dbReference type="EMBL" id="EDQ35463.1"/>
    </source>
</evidence>
<dbReference type="GO" id="GO:0018845">
    <property type="term" value="F:2-hydroxychromene-2-carboxylate isomerase activity"/>
    <property type="evidence" value="ECO:0007669"/>
    <property type="project" value="UniProtKB-UniRule"/>
</dbReference>
<protein>
    <recommendedName>
        <fullName evidence="1">2-hydroxychromene-2-carboxylate isomerase</fullName>
        <ecNumber evidence="1">5.99.1.4</ecNumber>
    </recommendedName>
</protein>
<dbReference type="Pfam" id="PF01323">
    <property type="entry name" value="DSBA"/>
    <property type="match status" value="1"/>
</dbReference>
<feature type="active site" description="Nucleophile" evidence="2">
    <location>
        <position position="14"/>
    </location>
</feature>
<dbReference type="PANTHER" id="PTHR42943">
    <property type="entry name" value="GLUTATHIONE S-TRANSFERASE KAPPA"/>
    <property type="match status" value="1"/>
</dbReference>
<dbReference type="AlphaFoldDB" id="A9CW41"/>
<dbReference type="OrthoDB" id="5244108at2"/>
<dbReference type="STRING" id="411684.HPDFL43_19752"/>
<sequence>MSGRTIDFCYDLISPFAHVALKRLDELPADVTVRPVPVLLGAILTHWGQRGPAEISAKRLHTYRLSVFLGQQHGLEIRFPPRHPFNPLKALRLLAGREADLTKVQAAFDFVFEQGRAPDTEEELAALAAAIGVPVSLAEDDAAKSALRANTDQAIARGVFGVPSFVVPAVSGHPTSSGQEVFWGVDAFDMLLAWLDDPGLFEQHRYSHLDDVSIGIARK</sequence>
<comment type="similarity">
    <text evidence="1">Belongs to the GST superfamily. NadH family.</text>
</comment>
<dbReference type="eggNOG" id="COG3917">
    <property type="taxonomic scope" value="Bacteria"/>
</dbReference>
<dbReference type="EMBL" id="ABIA03000001">
    <property type="protein sequence ID" value="EDQ35463.1"/>
    <property type="molecule type" value="Genomic_DNA"/>
</dbReference>
<dbReference type="Gene3D" id="3.40.30.10">
    <property type="entry name" value="Glutaredoxin"/>
    <property type="match status" value="1"/>
</dbReference>
<reference evidence="4 5" key="1">
    <citation type="submission" date="2007-10" db="EMBL/GenBank/DDBJ databases">
        <authorList>
            <person name="Wagner-Dobler I."/>
            <person name="Ferriera S."/>
            <person name="Johnson J."/>
            <person name="Kravitz S."/>
            <person name="Beeson K."/>
            <person name="Sutton G."/>
            <person name="Rogers Y.-H."/>
            <person name="Friedman R."/>
            <person name="Frazier M."/>
            <person name="Venter J.C."/>
        </authorList>
    </citation>
    <scope>NUCLEOTIDE SEQUENCE [LARGE SCALE GENOMIC DNA]</scope>
    <source>
        <strain evidence="4 5">DFL-43</strain>
    </source>
</reference>
<dbReference type="InterPro" id="IPR051924">
    <property type="entry name" value="GST_Kappa/NadH"/>
</dbReference>